<dbReference type="InterPro" id="IPR041667">
    <property type="entry name" value="Cupin_8"/>
</dbReference>
<name>A0A1E7FHA9_9STRA</name>
<evidence type="ECO:0000259" key="1">
    <source>
        <dbReference type="PROSITE" id="PS51184"/>
    </source>
</evidence>
<dbReference type="Proteomes" id="UP000095751">
    <property type="component" value="Unassembled WGS sequence"/>
</dbReference>
<dbReference type="Pfam" id="PF13621">
    <property type="entry name" value="Cupin_8"/>
    <property type="match status" value="1"/>
</dbReference>
<dbReference type="KEGG" id="fcy:FRACYDRAFT_268688"/>
<dbReference type="PANTHER" id="PTHR12461:SF98">
    <property type="entry name" value="CUPIN-LIKE DOMAIN-CONTAINING PROTEIN"/>
    <property type="match status" value="1"/>
</dbReference>
<dbReference type="OrthoDB" id="415358at2759"/>
<dbReference type="PROSITE" id="PS51184">
    <property type="entry name" value="JMJC"/>
    <property type="match status" value="1"/>
</dbReference>
<proteinExistence type="predicted"/>
<dbReference type="SMART" id="SM00558">
    <property type="entry name" value="JmjC"/>
    <property type="match status" value="1"/>
</dbReference>
<dbReference type="SUPFAM" id="SSF51197">
    <property type="entry name" value="Clavaminate synthase-like"/>
    <property type="match status" value="1"/>
</dbReference>
<evidence type="ECO:0000313" key="2">
    <source>
        <dbReference type="EMBL" id="OEU17425.1"/>
    </source>
</evidence>
<dbReference type="EMBL" id="KV784357">
    <property type="protein sequence ID" value="OEU17425.1"/>
    <property type="molecule type" value="Genomic_DNA"/>
</dbReference>
<sequence length="209" mass="23833">MSSWQQPTTMMRMKYQDWLSHANLTEGETVGTHDPHYYFRLIGCGETGPMGECDKGSSEYLFDELPFFQPKENLYMVDPLEQKGIHCRFGMNGVIAENHFDQSRNAIAVMGGERRYILAHPNQCSLLSLLPKGHPSARHSAIDWSDPDLETYPEFAQAEANEIVLQAGDVLYLPTNWFHFIISLNLNFQCNSRSGVTPDYFKALRKCGF</sequence>
<protein>
    <submittedName>
        <fullName evidence="2">Clavaminate synthase-like protein</fullName>
    </submittedName>
</protein>
<organism evidence="2 3">
    <name type="scientific">Fragilariopsis cylindrus CCMP1102</name>
    <dbReference type="NCBI Taxonomy" id="635003"/>
    <lineage>
        <taxon>Eukaryota</taxon>
        <taxon>Sar</taxon>
        <taxon>Stramenopiles</taxon>
        <taxon>Ochrophyta</taxon>
        <taxon>Bacillariophyta</taxon>
        <taxon>Bacillariophyceae</taxon>
        <taxon>Bacillariophycidae</taxon>
        <taxon>Bacillariales</taxon>
        <taxon>Bacillariaceae</taxon>
        <taxon>Fragilariopsis</taxon>
    </lineage>
</organism>
<feature type="domain" description="JmjC" evidence="1">
    <location>
        <begin position="54"/>
        <end position="209"/>
    </location>
</feature>
<evidence type="ECO:0000313" key="3">
    <source>
        <dbReference type="Proteomes" id="UP000095751"/>
    </source>
</evidence>
<dbReference type="Gene3D" id="2.60.120.10">
    <property type="entry name" value="Jelly Rolls"/>
    <property type="match status" value="1"/>
</dbReference>
<dbReference type="PANTHER" id="PTHR12461">
    <property type="entry name" value="HYPOXIA-INDUCIBLE FACTOR 1 ALPHA INHIBITOR-RELATED"/>
    <property type="match status" value="1"/>
</dbReference>
<keyword evidence="3" id="KW-1185">Reference proteome</keyword>
<gene>
    <name evidence="2" type="ORF">FRACYDRAFT_268688</name>
</gene>
<dbReference type="InterPro" id="IPR003347">
    <property type="entry name" value="JmjC_dom"/>
</dbReference>
<reference evidence="2 3" key="1">
    <citation type="submission" date="2016-09" db="EMBL/GenBank/DDBJ databases">
        <title>Extensive genetic diversity and differential bi-allelic expression allows diatom success in the polar Southern Ocean.</title>
        <authorList>
            <consortium name="DOE Joint Genome Institute"/>
            <person name="Mock T."/>
            <person name="Otillar R.P."/>
            <person name="Strauss J."/>
            <person name="Dupont C."/>
            <person name="Frickenhaus S."/>
            <person name="Maumus F."/>
            <person name="Mcmullan M."/>
            <person name="Sanges R."/>
            <person name="Schmutz J."/>
            <person name="Toseland A."/>
            <person name="Valas R."/>
            <person name="Veluchamy A."/>
            <person name="Ward B.J."/>
            <person name="Allen A."/>
            <person name="Barry K."/>
            <person name="Falciatore A."/>
            <person name="Ferrante M."/>
            <person name="Fortunato A.E."/>
            <person name="Gloeckner G."/>
            <person name="Gruber A."/>
            <person name="Hipkin R."/>
            <person name="Janech M."/>
            <person name="Kroth P."/>
            <person name="Leese F."/>
            <person name="Lindquist E."/>
            <person name="Lyon B.R."/>
            <person name="Martin J."/>
            <person name="Mayer C."/>
            <person name="Parker M."/>
            <person name="Quesneville H."/>
            <person name="Raymond J."/>
            <person name="Uhlig C."/>
            <person name="Valentin K.U."/>
            <person name="Worden A.Z."/>
            <person name="Armbrust E.V."/>
            <person name="Bowler C."/>
            <person name="Green B."/>
            <person name="Moulton V."/>
            <person name="Van Oosterhout C."/>
            <person name="Grigoriev I."/>
        </authorList>
    </citation>
    <scope>NUCLEOTIDE SEQUENCE [LARGE SCALE GENOMIC DNA]</scope>
    <source>
        <strain evidence="2 3">CCMP1102</strain>
    </source>
</reference>
<accession>A0A1E7FHA9</accession>
<dbReference type="InterPro" id="IPR014710">
    <property type="entry name" value="RmlC-like_jellyroll"/>
</dbReference>
<dbReference type="InParanoid" id="A0A1E7FHA9"/>
<dbReference type="AlphaFoldDB" id="A0A1E7FHA9"/>